<evidence type="ECO:0000313" key="9">
    <source>
        <dbReference type="EMBL" id="TPE58040.1"/>
    </source>
</evidence>
<dbReference type="SUPFAM" id="SSF161098">
    <property type="entry name" value="MetI-like"/>
    <property type="match status" value="1"/>
</dbReference>
<feature type="transmembrane region" description="Helical" evidence="7">
    <location>
        <begin position="129"/>
        <end position="148"/>
    </location>
</feature>
<feature type="transmembrane region" description="Helical" evidence="7">
    <location>
        <begin position="92"/>
        <end position="117"/>
    </location>
</feature>
<keyword evidence="4 7" id="KW-0812">Transmembrane</keyword>
<dbReference type="AlphaFoldDB" id="A0A501XBW2"/>
<evidence type="ECO:0000256" key="4">
    <source>
        <dbReference type="ARBA" id="ARBA00022692"/>
    </source>
</evidence>
<comment type="caution">
    <text evidence="9">The sequence shown here is derived from an EMBL/GenBank/DDBJ whole genome shotgun (WGS) entry which is preliminary data.</text>
</comment>
<keyword evidence="2 7" id="KW-0813">Transport</keyword>
<dbReference type="OrthoDB" id="42615at2"/>
<feature type="transmembrane region" description="Helical" evidence="7">
    <location>
        <begin position="31"/>
        <end position="57"/>
    </location>
</feature>
<dbReference type="PANTHER" id="PTHR30193">
    <property type="entry name" value="ABC TRANSPORTER PERMEASE PROTEIN"/>
    <property type="match status" value="1"/>
</dbReference>
<evidence type="ECO:0000256" key="3">
    <source>
        <dbReference type="ARBA" id="ARBA00022475"/>
    </source>
</evidence>
<dbReference type="InterPro" id="IPR035906">
    <property type="entry name" value="MetI-like_sf"/>
</dbReference>
<evidence type="ECO:0000256" key="2">
    <source>
        <dbReference type="ARBA" id="ARBA00022448"/>
    </source>
</evidence>
<dbReference type="PROSITE" id="PS50928">
    <property type="entry name" value="ABC_TM1"/>
    <property type="match status" value="1"/>
</dbReference>
<dbReference type="Gene3D" id="1.10.3720.10">
    <property type="entry name" value="MetI-like"/>
    <property type="match status" value="1"/>
</dbReference>
<dbReference type="RefSeq" id="WP_140781012.1">
    <property type="nucleotide sequence ID" value="NZ_VFSS01000001.1"/>
</dbReference>
<feature type="transmembrane region" description="Helical" evidence="7">
    <location>
        <begin position="239"/>
        <end position="259"/>
    </location>
</feature>
<reference evidence="9 10" key="1">
    <citation type="submission" date="2019-06" db="EMBL/GenBank/DDBJ databases">
        <title>Mycoplasma falconis type strain whole genome sequence.</title>
        <authorList>
            <person name="Spergser J."/>
        </authorList>
    </citation>
    <scope>NUCLEOTIDE SEQUENCE [LARGE SCALE GENOMIC DNA]</scope>
    <source>
        <strain evidence="9 10">ATCC 51372</strain>
    </source>
</reference>
<dbReference type="EMBL" id="VFSS01000001">
    <property type="protein sequence ID" value="TPE58040.1"/>
    <property type="molecule type" value="Genomic_DNA"/>
</dbReference>
<protein>
    <submittedName>
        <fullName evidence="9">Sugar ABC transporter permease</fullName>
    </submittedName>
</protein>
<dbReference type="Pfam" id="PF00528">
    <property type="entry name" value="BPD_transp_1"/>
    <property type="match status" value="1"/>
</dbReference>
<evidence type="ECO:0000256" key="5">
    <source>
        <dbReference type="ARBA" id="ARBA00022989"/>
    </source>
</evidence>
<evidence type="ECO:0000256" key="7">
    <source>
        <dbReference type="RuleBase" id="RU363032"/>
    </source>
</evidence>
<accession>A0A501XBW2</accession>
<proteinExistence type="inferred from homology"/>
<evidence type="ECO:0000313" key="10">
    <source>
        <dbReference type="Proteomes" id="UP000319776"/>
    </source>
</evidence>
<dbReference type="Proteomes" id="UP000319776">
    <property type="component" value="Unassembled WGS sequence"/>
</dbReference>
<dbReference type="PANTHER" id="PTHR30193:SF37">
    <property type="entry name" value="INNER MEMBRANE ABC TRANSPORTER PERMEASE PROTEIN YCJO"/>
    <property type="match status" value="1"/>
</dbReference>
<keyword evidence="5 7" id="KW-1133">Transmembrane helix</keyword>
<feature type="transmembrane region" description="Helical" evidence="7">
    <location>
        <begin position="179"/>
        <end position="206"/>
    </location>
</feature>
<dbReference type="CDD" id="cd06261">
    <property type="entry name" value="TM_PBP2"/>
    <property type="match status" value="1"/>
</dbReference>
<evidence type="ECO:0000259" key="8">
    <source>
        <dbReference type="PROSITE" id="PS50928"/>
    </source>
</evidence>
<keyword evidence="10" id="KW-1185">Reference proteome</keyword>
<sequence length="344" mass="38430">MWEYFRRKYRIKKTGDALSALNQKTAFWKPFLLMLPSLITITLMTIIPFILVIIWSFKVENGPRASQFVIGFNNYAKIFNDDKYIVGIRNSFIYALLSLPMSLAISILISTAITMVVKKWARSFWQTVFFLPYVTSAIAVSLTFAYIFQPEHGDGLINSILGKHGSNAIKFLNGGPTSWSAFIVILTRGIWGSLAFQILILTTAMLSVNQNLYKSASIDGASQRKQFFTITLPSIQRTISFLFTMGIIGGIKVFPLAIFGNNAKAAVINGGSSLMLYVYYLTSDSKFNTAAAASIMLFIFGVALSFVMRKLAALTYKGVIKIGERNVLNKIENKTLKRTISFKI</sequence>
<dbReference type="InterPro" id="IPR000515">
    <property type="entry name" value="MetI-like"/>
</dbReference>
<gene>
    <name evidence="9" type="ORF">FJO69_00305</name>
</gene>
<dbReference type="InterPro" id="IPR051393">
    <property type="entry name" value="ABC_transporter_permease"/>
</dbReference>
<name>A0A501XBW2_9BACT</name>
<dbReference type="GO" id="GO:0005886">
    <property type="term" value="C:plasma membrane"/>
    <property type="evidence" value="ECO:0007669"/>
    <property type="project" value="UniProtKB-SubCell"/>
</dbReference>
<evidence type="ECO:0000256" key="1">
    <source>
        <dbReference type="ARBA" id="ARBA00004651"/>
    </source>
</evidence>
<dbReference type="GO" id="GO:0055085">
    <property type="term" value="P:transmembrane transport"/>
    <property type="evidence" value="ECO:0007669"/>
    <property type="project" value="InterPro"/>
</dbReference>
<feature type="transmembrane region" description="Helical" evidence="7">
    <location>
        <begin position="289"/>
        <end position="308"/>
    </location>
</feature>
<keyword evidence="6 7" id="KW-0472">Membrane</keyword>
<keyword evidence="3" id="KW-1003">Cell membrane</keyword>
<evidence type="ECO:0000256" key="6">
    <source>
        <dbReference type="ARBA" id="ARBA00023136"/>
    </source>
</evidence>
<organism evidence="9 10">
    <name type="scientific">[Mycoplasma] falconis</name>
    <dbReference type="NCBI Taxonomy" id="92403"/>
    <lineage>
        <taxon>Bacteria</taxon>
        <taxon>Bacillati</taxon>
        <taxon>Mycoplasmatota</taxon>
        <taxon>Mycoplasmoidales</taxon>
        <taxon>Metamycoplasmataceae</taxon>
        <taxon>Metamycoplasma</taxon>
    </lineage>
</organism>
<comment type="subcellular location">
    <subcellularLocation>
        <location evidence="1 7">Cell membrane</location>
        <topology evidence="1 7">Multi-pass membrane protein</topology>
    </subcellularLocation>
</comment>
<comment type="similarity">
    <text evidence="7">Belongs to the binding-protein-dependent transport system permease family.</text>
</comment>
<feature type="domain" description="ABC transmembrane type-1" evidence="8">
    <location>
        <begin position="88"/>
        <end position="308"/>
    </location>
</feature>